<dbReference type="InterPro" id="IPR036259">
    <property type="entry name" value="MFS_trans_sf"/>
</dbReference>
<evidence type="ECO:0000256" key="5">
    <source>
        <dbReference type="ARBA" id="ARBA00022989"/>
    </source>
</evidence>
<feature type="transmembrane region" description="Helical" evidence="7">
    <location>
        <begin position="713"/>
        <end position="732"/>
    </location>
</feature>
<protein>
    <recommendedName>
        <fullName evidence="10">MFS domain-containing protein</fullName>
    </recommendedName>
</protein>
<dbReference type="GO" id="GO:0022857">
    <property type="term" value="F:transmembrane transporter activity"/>
    <property type="evidence" value="ECO:0007669"/>
    <property type="project" value="InterPro"/>
</dbReference>
<dbReference type="PANTHER" id="PTHR11654">
    <property type="entry name" value="OLIGOPEPTIDE TRANSPORTER-RELATED"/>
    <property type="match status" value="1"/>
</dbReference>
<feature type="transmembrane region" description="Helical" evidence="7">
    <location>
        <begin position="185"/>
        <end position="208"/>
    </location>
</feature>
<accession>A0A8T0A4G1</accession>
<name>A0A8T0A4G1_9BILA</name>
<feature type="transmembrane region" description="Helical" evidence="7">
    <location>
        <begin position="329"/>
        <end position="346"/>
    </location>
</feature>
<comment type="subcellular location">
    <subcellularLocation>
        <location evidence="1">Membrane</location>
        <topology evidence="1">Multi-pass membrane protein</topology>
    </subcellularLocation>
</comment>
<dbReference type="EMBL" id="JABEBT010000001">
    <property type="protein sequence ID" value="KAF7640268.1"/>
    <property type="molecule type" value="Genomic_DNA"/>
</dbReference>
<sequence length="815" mass="93537">MIHLKKMATDKESIDKSNINSTMTISTNSSQNQTKIKTKQSLNNWPTFLCSIIFGIQFLEKLSFYFFKDSLPGHLIDNLGINNLIPNTSQKLFVQITFFAAILGGIFCDLKYGRYKILLLFFIIYLIGQILITISPFIPGQGFLHPYFDFFSIFLIAYGCGCIKAVLLAYGADQFRPFNNNIKQIGYYFALFYSLEQIAIILEIYLFPLIKSFNIWPLSINNKYLLNILFLSIFFLFLSIVILFSTFNYFYQWIPQNNNIFIKSFNIIKQSLINKYRRKPLITTTKQQFKPKYFLEYFLIDHNCQRDKECDFGRRNNCEQAKFISELKIVFEICLVLLPLTLFWAFRTKIISFNILQIQNINPQIPFIGELSFLPIDKLCCLLQPFFILLLIPLFYLFIFKSPSLSQYLFLNTYLRRICLGIFLSFIACFCIANVQKLLNNSITQSTEDFNFVKLFNIFPSKCSFSISRINSQNDYIIISPNDSKIFSLKSEDLVVGYIDLLFRFNGSCSNHRRNLLRISFISLNKINIALIGPQGIFWSSIDGNINYGLLPSIGFLILLPCNSILQLTSQIPSECSNSTNILTQSLTPLSQSLNLCDYLGNCPVNWNSNEVLFSTFFVFPPRGDNMGNGKGSKSIWIAVLSLDGSPLSGQNDSTSLPPSQTFSLLQLSSPPKLGIIWLFPQNILMAASDILVSISGLEFCYVQSPSFLKATLIGYFYLIIYIGFSIVPLISKIQPFIDPFFQLLFYSFSLFNIALIFAIISYFYYNYSNNSFNGEFVDNNQKQLNEEINSRKFTEKISGTLRSSMARLPTKKTA</sequence>
<feature type="transmembrane region" description="Helical" evidence="7">
    <location>
        <begin position="414"/>
        <end position="435"/>
    </location>
</feature>
<feature type="transmembrane region" description="Helical" evidence="7">
    <location>
        <begin position="45"/>
        <end position="67"/>
    </location>
</feature>
<evidence type="ECO:0008006" key="10">
    <source>
        <dbReference type="Google" id="ProtNLM"/>
    </source>
</evidence>
<dbReference type="AlphaFoldDB" id="A0A8T0A4G1"/>
<organism evidence="8 9">
    <name type="scientific">Meloidogyne graminicola</name>
    <dbReference type="NCBI Taxonomy" id="189291"/>
    <lineage>
        <taxon>Eukaryota</taxon>
        <taxon>Metazoa</taxon>
        <taxon>Ecdysozoa</taxon>
        <taxon>Nematoda</taxon>
        <taxon>Chromadorea</taxon>
        <taxon>Rhabditida</taxon>
        <taxon>Tylenchina</taxon>
        <taxon>Tylenchomorpha</taxon>
        <taxon>Tylenchoidea</taxon>
        <taxon>Meloidogynidae</taxon>
        <taxon>Meloidogyninae</taxon>
        <taxon>Meloidogyne</taxon>
    </lineage>
</organism>
<keyword evidence="4" id="KW-0813">Transport</keyword>
<dbReference type="GO" id="GO:0015833">
    <property type="term" value="P:peptide transport"/>
    <property type="evidence" value="ECO:0007669"/>
    <property type="project" value="UniProtKB-KW"/>
</dbReference>
<evidence type="ECO:0000256" key="6">
    <source>
        <dbReference type="ARBA" id="ARBA00023136"/>
    </source>
</evidence>
<keyword evidence="4" id="KW-0571">Peptide transport</keyword>
<feature type="transmembrane region" description="Helical" evidence="7">
    <location>
        <begin position="150"/>
        <end position="173"/>
    </location>
</feature>
<proteinExistence type="inferred from homology"/>
<comment type="similarity">
    <text evidence="2">Belongs to the major facilitator superfamily. Proton-dependent oligopeptide transporter (POT/PTR) (TC 2.A.17) family.</text>
</comment>
<feature type="transmembrane region" description="Helical" evidence="7">
    <location>
        <begin position="117"/>
        <end position="138"/>
    </location>
</feature>
<evidence type="ECO:0000256" key="7">
    <source>
        <dbReference type="SAM" id="Phobius"/>
    </source>
</evidence>
<keyword evidence="4" id="KW-0653">Protein transport</keyword>
<evidence type="ECO:0000256" key="2">
    <source>
        <dbReference type="ARBA" id="ARBA00005982"/>
    </source>
</evidence>
<evidence type="ECO:0000256" key="3">
    <source>
        <dbReference type="ARBA" id="ARBA00022692"/>
    </source>
</evidence>
<evidence type="ECO:0000313" key="9">
    <source>
        <dbReference type="Proteomes" id="UP000605970"/>
    </source>
</evidence>
<keyword evidence="6 7" id="KW-0472">Membrane</keyword>
<feature type="transmembrane region" description="Helical" evidence="7">
    <location>
        <begin position="92"/>
        <end position="110"/>
    </location>
</feature>
<feature type="transmembrane region" description="Helical" evidence="7">
    <location>
        <begin position="744"/>
        <end position="766"/>
    </location>
</feature>
<evidence type="ECO:0000256" key="4">
    <source>
        <dbReference type="ARBA" id="ARBA00022856"/>
    </source>
</evidence>
<evidence type="ECO:0000313" key="8">
    <source>
        <dbReference type="EMBL" id="KAF7640268.1"/>
    </source>
</evidence>
<dbReference type="OrthoDB" id="205993at2759"/>
<reference evidence="8" key="1">
    <citation type="journal article" date="2020" name="Ecol. Evol.">
        <title>Genome structure and content of the rice root-knot nematode (Meloidogyne graminicola).</title>
        <authorList>
            <person name="Phan N.T."/>
            <person name="Danchin E.G.J."/>
            <person name="Klopp C."/>
            <person name="Perfus-Barbeoch L."/>
            <person name="Kozlowski D.K."/>
            <person name="Koutsovoulos G.D."/>
            <person name="Lopez-Roques C."/>
            <person name="Bouchez O."/>
            <person name="Zahm M."/>
            <person name="Besnard G."/>
            <person name="Bellafiore S."/>
        </authorList>
    </citation>
    <scope>NUCLEOTIDE SEQUENCE</scope>
    <source>
        <strain evidence="8">VN-18</strain>
    </source>
</reference>
<dbReference type="GO" id="GO:0016020">
    <property type="term" value="C:membrane"/>
    <property type="evidence" value="ECO:0007669"/>
    <property type="project" value="UniProtKB-SubCell"/>
</dbReference>
<keyword evidence="3 7" id="KW-0812">Transmembrane</keyword>
<dbReference type="Pfam" id="PF00854">
    <property type="entry name" value="PTR2"/>
    <property type="match status" value="1"/>
</dbReference>
<comment type="caution">
    <text evidence="8">The sequence shown here is derived from an EMBL/GenBank/DDBJ whole genome shotgun (WGS) entry which is preliminary data.</text>
</comment>
<feature type="transmembrane region" description="Helical" evidence="7">
    <location>
        <begin position="228"/>
        <end position="251"/>
    </location>
</feature>
<dbReference type="SUPFAM" id="SSF103473">
    <property type="entry name" value="MFS general substrate transporter"/>
    <property type="match status" value="1"/>
</dbReference>
<feature type="transmembrane region" description="Helical" evidence="7">
    <location>
        <begin position="382"/>
        <end position="402"/>
    </location>
</feature>
<keyword evidence="5 7" id="KW-1133">Transmembrane helix</keyword>
<keyword evidence="9" id="KW-1185">Reference proteome</keyword>
<evidence type="ECO:0000256" key="1">
    <source>
        <dbReference type="ARBA" id="ARBA00004141"/>
    </source>
</evidence>
<gene>
    <name evidence="8" type="ORF">Mgra_00000096</name>
</gene>
<dbReference type="Proteomes" id="UP000605970">
    <property type="component" value="Unassembled WGS sequence"/>
</dbReference>
<dbReference type="Gene3D" id="1.20.1250.20">
    <property type="entry name" value="MFS general substrate transporter like domains"/>
    <property type="match status" value="2"/>
</dbReference>
<dbReference type="InterPro" id="IPR000109">
    <property type="entry name" value="POT_fam"/>
</dbReference>